<dbReference type="GO" id="GO:0002376">
    <property type="term" value="P:immune system process"/>
    <property type="evidence" value="ECO:0007669"/>
    <property type="project" value="UniProtKB-KW"/>
</dbReference>
<sequence>MKVLCILAVLFLISTKHKSFELSHPKPACRYPPSQWCRSLEIAIECKVRALAPNQTVPRVALTLYYESLCPDCRRFITKQLFPTWTMLQDIMSLTLVPYGNAKEVLSVNSPFSCQHGEPECRGNMIQACIIHLTGTSLAFQVIYCMESAANVLNAAEPCLQLYAPSVSWAAVDACVTGRLGYKLMHGYAVMTRALNPAHTHVPWVTIDGVFIFPLKMKPPVCTGAPVKLSRSGCLTE</sequence>
<dbReference type="Ensembl" id="ENSXCOT00000007762.1">
    <property type="protein sequence ID" value="ENSXCOP00000007666.1"/>
    <property type="gene ID" value="ENSXCOG00000005796.1"/>
</dbReference>
<organism evidence="6 7">
    <name type="scientific">Xiphophorus couchianus</name>
    <name type="common">Monterrey platyfish</name>
    <dbReference type="NCBI Taxonomy" id="32473"/>
    <lineage>
        <taxon>Eukaryota</taxon>
        <taxon>Metazoa</taxon>
        <taxon>Chordata</taxon>
        <taxon>Craniata</taxon>
        <taxon>Vertebrata</taxon>
        <taxon>Euteleostomi</taxon>
        <taxon>Actinopterygii</taxon>
        <taxon>Neopterygii</taxon>
        <taxon>Teleostei</taxon>
        <taxon>Neoteleostei</taxon>
        <taxon>Acanthomorphata</taxon>
        <taxon>Ovalentaria</taxon>
        <taxon>Atherinomorphae</taxon>
        <taxon>Cyprinodontiformes</taxon>
        <taxon>Poeciliidae</taxon>
        <taxon>Poeciliinae</taxon>
        <taxon>Xiphophorus</taxon>
    </lineage>
</organism>
<keyword evidence="4" id="KW-0560">Oxidoreductase</keyword>
<evidence type="ECO:0000313" key="6">
    <source>
        <dbReference type="Ensembl" id="ENSXCOP00000007666.1"/>
    </source>
</evidence>
<dbReference type="GO" id="GO:0005576">
    <property type="term" value="C:extracellular region"/>
    <property type="evidence" value="ECO:0007669"/>
    <property type="project" value="UniProtKB-SubCell"/>
</dbReference>
<keyword evidence="3 4" id="KW-0325">Glycoprotein</keyword>
<keyword evidence="4 5" id="KW-0732">Signal</keyword>
<proteinExistence type="inferred from homology"/>
<comment type="function">
    <text evidence="4">Lysosomal thiol reductase that can reduce protein disulfide bonds. Facilitates the complete unfolding of proteins destined for lysosomal degradation. Plays an important role in antigen processing.</text>
</comment>
<dbReference type="InterPro" id="IPR004911">
    <property type="entry name" value="Interferon-induced_GILT"/>
</dbReference>
<protein>
    <recommendedName>
        <fullName evidence="4">Gamma-interferon-inducible lysosomal thiol reductase</fullName>
        <ecNumber evidence="4">1.8.-.-</ecNumber>
    </recommendedName>
    <alternativeName>
        <fullName evidence="4">Gamma-interferon-inducible protein IP-30</fullName>
    </alternativeName>
</protein>
<feature type="signal peptide" evidence="5">
    <location>
        <begin position="1"/>
        <end position="19"/>
    </location>
</feature>
<evidence type="ECO:0000256" key="3">
    <source>
        <dbReference type="ARBA" id="ARBA00023180"/>
    </source>
</evidence>
<dbReference type="AlphaFoldDB" id="A0A3B5LD91"/>
<comment type="subunit">
    <text evidence="2 4">Dimer; disulfide-linked.</text>
</comment>
<evidence type="ECO:0000256" key="2">
    <source>
        <dbReference type="ARBA" id="ARBA00011615"/>
    </source>
</evidence>
<keyword evidence="4" id="KW-0676">Redox-active center</keyword>
<comment type="similarity">
    <text evidence="1 4">Belongs to the GILT family.</text>
</comment>
<feature type="chain" id="PRO_5017413365" description="Gamma-interferon-inducible lysosomal thiol reductase" evidence="5">
    <location>
        <begin position="20"/>
        <end position="237"/>
    </location>
</feature>
<dbReference type="Proteomes" id="UP000261380">
    <property type="component" value="Unplaced"/>
</dbReference>
<evidence type="ECO:0000256" key="5">
    <source>
        <dbReference type="SAM" id="SignalP"/>
    </source>
</evidence>
<keyword evidence="4" id="KW-1015">Disulfide bond</keyword>
<name>A0A3B5LD91_9TELE</name>
<dbReference type="GO" id="GO:0005764">
    <property type="term" value="C:lysosome"/>
    <property type="evidence" value="ECO:0007669"/>
    <property type="project" value="UniProtKB-SubCell"/>
</dbReference>
<evidence type="ECO:0000313" key="7">
    <source>
        <dbReference type="Proteomes" id="UP000261380"/>
    </source>
</evidence>
<dbReference type="GeneTree" id="ENSGT00940000164804"/>
<dbReference type="PANTHER" id="PTHR13234">
    <property type="entry name" value="GAMMA-INTERFERON INDUCIBLE LYSOSOMAL THIOL REDUCTASE GILT"/>
    <property type="match status" value="1"/>
</dbReference>
<dbReference type="Pfam" id="PF03227">
    <property type="entry name" value="GILT"/>
    <property type="match status" value="1"/>
</dbReference>
<evidence type="ECO:0000256" key="4">
    <source>
        <dbReference type="RuleBase" id="RU369109"/>
    </source>
</evidence>
<comment type="subcellular location">
    <subcellularLocation>
        <location evidence="4">Secreted</location>
    </subcellularLocation>
    <subcellularLocation>
        <location evidence="4">Lysosome</location>
    </subcellularLocation>
</comment>
<evidence type="ECO:0000256" key="1">
    <source>
        <dbReference type="ARBA" id="ARBA00005679"/>
    </source>
</evidence>
<keyword evidence="4" id="KW-0391">Immunity</keyword>
<keyword evidence="7" id="KW-1185">Reference proteome</keyword>
<accession>A0A3B5LD91</accession>
<dbReference type="PANTHER" id="PTHR13234:SF45">
    <property type="entry name" value="GAMMA-INTERFERON-INDUCIBLE LYSOSOMAL THIOL REDUCTASE-LIKE"/>
    <property type="match status" value="1"/>
</dbReference>
<dbReference type="EC" id="1.8.-.-" evidence="4"/>
<dbReference type="GO" id="GO:0016671">
    <property type="term" value="F:oxidoreductase activity, acting on a sulfur group of donors, disulfide as acceptor"/>
    <property type="evidence" value="ECO:0007669"/>
    <property type="project" value="UniProtKB-UniRule"/>
</dbReference>
<reference evidence="6" key="2">
    <citation type="submission" date="2025-09" db="UniProtKB">
        <authorList>
            <consortium name="Ensembl"/>
        </authorList>
    </citation>
    <scope>IDENTIFICATION</scope>
</reference>
<reference evidence="6" key="1">
    <citation type="submission" date="2025-08" db="UniProtKB">
        <authorList>
            <consortium name="Ensembl"/>
        </authorList>
    </citation>
    <scope>IDENTIFICATION</scope>
</reference>
<keyword evidence="4" id="KW-0458">Lysosome</keyword>
<keyword evidence="4" id="KW-0964">Secreted</keyword>